<dbReference type="PROSITE" id="PS51257">
    <property type="entry name" value="PROKAR_LIPOPROTEIN"/>
    <property type="match status" value="1"/>
</dbReference>
<keyword evidence="3" id="KW-0732">Signal</keyword>
<dbReference type="Pfam" id="PF16708">
    <property type="entry name" value="LppA"/>
    <property type="match status" value="1"/>
</dbReference>
<evidence type="ECO:0000313" key="7">
    <source>
        <dbReference type="EMBL" id="MFC6871563.1"/>
    </source>
</evidence>
<evidence type="ECO:0000313" key="8">
    <source>
        <dbReference type="Proteomes" id="UP001596337"/>
    </source>
</evidence>
<accession>A0ABW2CAH4</accession>
<protein>
    <submittedName>
        <fullName evidence="7">LppA family lipoprotein</fullName>
    </submittedName>
</protein>
<name>A0ABW2CAH4_9PSEU</name>
<evidence type="ECO:0000256" key="4">
    <source>
        <dbReference type="ARBA" id="ARBA00023136"/>
    </source>
</evidence>
<evidence type="ECO:0000256" key="6">
    <source>
        <dbReference type="ARBA" id="ARBA00023288"/>
    </source>
</evidence>
<evidence type="ECO:0000256" key="3">
    <source>
        <dbReference type="ARBA" id="ARBA00022729"/>
    </source>
</evidence>
<comment type="caution">
    <text evidence="7">The sequence shown here is derived from an EMBL/GenBank/DDBJ whole genome shotgun (WGS) entry which is preliminary data.</text>
</comment>
<dbReference type="Gene3D" id="3.30.2030.20">
    <property type="match status" value="1"/>
</dbReference>
<dbReference type="EMBL" id="JBHSXX010000001">
    <property type="protein sequence ID" value="MFC6871563.1"/>
    <property type="molecule type" value="Genomic_DNA"/>
</dbReference>
<keyword evidence="8" id="KW-1185">Reference proteome</keyword>
<keyword evidence="6 7" id="KW-0449">Lipoprotein</keyword>
<dbReference type="Proteomes" id="UP001596337">
    <property type="component" value="Unassembled WGS sequence"/>
</dbReference>
<sequence length="187" mass="20583">MKTSTWFTALAVAVILAVGGCDTRPSEDDAHEMFQQLMERPDIETVQADYLALLERIRTRLVDELGIEPFIPDEEPVSGAACPGDLSEVKEAEVRFYPSAYSPDDISDADWPRAVALVTDTISKHGFGEPRTVVDREGDHEVAIYDSYGAELIFGTAENTIVGLSTGCHLSREAHQRGTPEPEEPLY</sequence>
<dbReference type="InterPro" id="IPR032018">
    <property type="entry name" value="LppA/LppB/LprP"/>
</dbReference>
<comment type="subcellular location">
    <subcellularLocation>
        <location evidence="1">Cell membrane</location>
        <topology evidence="1">Lipid-anchor</topology>
    </subcellularLocation>
</comment>
<evidence type="ECO:0000256" key="1">
    <source>
        <dbReference type="ARBA" id="ARBA00004193"/>
    </source>
</evidence>
<proteinExistence type="predicted"/>
<keyword evidence="2" id="KW-1003">Cell membrane</keyword>
<keyword evidence="4" id="KW-0472">Membrane</keyword>
<organism evidence="7 8">
    <name type="scientific">Haloechinothrix salitolerans</name>
    <dbReference type="NCBI Taxonomy" id="926830"/>
    <lineage>
        <taxon>Bacteria</taxon>
        <taxon>Bacillati</taxon>
        <taxon>Actinomycetota</taxon>
        <taxon>Actinomycetes</taxon>
        <taxon>Pseudonocardiales</taxon>
        <taxon>Pseudonocardiaceae</taxon>
        <taxon>Haloechinothrix</taxon>
    </lineage>
</organism>
<evidence type="ECO:0000256" key="5">
    <source>
        <dbReference type="ARBA" id="ARBA00023139"/>
    </source>
</evidence>
<gene>
    <name evidence="7" type="ORF">ACFQGD_31020</name>
</gene>
<dbReference type="RefSeq" id="WP_345391358.1">
    <property type="nucleotide sequence ID" value="NZ_BAABLA010000007.1"/>
</dbReference>
<reference evidence="8" key="1">
    <citation type="journal article" date="2019" name="Int. J. Syst. Evol. Microbiol.">
        <title>The Global Catalogue of Microorganisms (GCM) 10K type strain sequencing project: providing services to taxonomists for standard genome sequencing and annotation.</title>
        <authorList>
            <consortium name="The Broad Institute Genomics Platform"/>
            <consortium name="The Broad Institute Genome Sequencing Center for Infectious Disease"/>
            <person name="Wu L."/>
            <person name="Ma J."/>
        </authorList>
    </citation>
    <scope>NUCLEOTIDE SEQUENCE [LARGE SCALE GENOMIC DNA]</scope>
    <source>
        <strain evidence="8">KCTC 32255</strain>
    </source>
</reference>
<keyword evidence="5" id="KW-0564">Palmitate</keyword>
<evidence type="ECO:0000256" key="2">
    <source>
        <dbReference type="ARBA" id="ARBA00022475"/>
    </source>
</evidence>